<sequence length="107" mass="11569">MSHIEQFCAAAIAKGDGTSGQDNEHFEAMKDAINKLSNHSDLIPLLKHENDWVVCWSASHLLVNGQTSHAIKALKGLVQKGSISGFSAEIVIQEFEKGSFASPFCAK</sequence>
<evidence type="ECO:0000313" key="1">
    <source>
        <dbReference type="EMBL" id="OFC72765.1"/>
    </source>
</evidence>
<comment type="caution">
    <text evidence="1">The sequence shown here is derived from an EMBL/GenBank/DDBJ whole genome shotgun (WGS) entry which is preliminary data.</text>
</comment>
<evidence type="ECO:0008006" key="3">
    <source>
        <dbReference type="Google" id="ProtNLM"/>
    </source>
</evidence>
<protein>
    <recommendedName>
        <fullName evidence="3">DUF2019 domain-containing protein</fullName>
    </recommendedName>
</protein>
<dbReference type="OrthoDB" id="7866286at2"/>
<dbReference type="STRING" id="1656094.BFC18_00105"/>
<dbReference type="SUPFAM" id="SSF48371">
    <property type="entry name" value="ARM repeat"/>
    <property type="match status" value="1"/>
</dbReference>
<evidence type="ECO:0000313" key="2">
    <source>
        <dbReference type="Proteomes" id="UP000175691"/>
    </source>
</evidence>
<reference evidence="1 2" key="1">
    <citation type="submission" date="2016-08" db="EMBL/GenBank/DDBJ databases">
        <authorList>
            <person name="Seilhamer J.J."/>
        </authorList>
    </citation>
    <scope>NUCLEOTIDE SEQUENCE [LARGE SCALE GENOMIC DNA]</scope>
    <source>
        <strain evidence="1 2">KCTC 42603</strain>
    </source>
</reference>
<accession>A0A1E7ZGW0</accession>
<dbReference type="AlphaFoldDB" id="A0A1E7ZGW0"/>
<dbReference type="Proteomes" id="UP000175691">
    <property type="component" value="Unassembled WGS sequence"/>
</dbReference>
<dbReference type="EMBL" id="MDHN01000001">
    <property type="protein sequence ID" value="OFC72765.1"/>
    <property type="molecule type" value="Genomic_DNA"/>
</dbReference>
<dbReference type="InterPro" id="IPR016024">
    <property type="entry name" value="ARM-type_fold"/>
</dbReference>
<proteinExistence type="predicted"/>
<name>A0A1E7ZGW0_9ALTE</name>
<dbReference type="RefSeq" id="WP_070123161.1">
    <property type="nucleotide sequence ID" value="NZ_MDHN01000001.1"/>
</dbReference>
<organism evidence="1 2">
    <name type="scientific">Alteromonas confluentis</name>
    <dbReference type="NCBI Taxonomy" id="1656094"/>
    <lineage>
        <taxon>Bacteria</taxon>
        <taxon>Pseudomonadati</taxon>
        <taxon>Pseudomonadota</taxon>
        <taxon>Gammaproteobacteria</taxon>
        <taxon>Alteromonadales</taxon>
        <taxon>Alteromonadaceae</taxon>
        <taxon>Alteromonas/Salinimonas group</taxon>
        <taxon>Alteromonas</taxon>
    </lineage>
</organism>
<keyword evidence="2" id="KW-1185">Reference proteome</keyword>
<gene>
    <name evidence="1" type="ORF">BFC18_00105</name>
</gene>